<evidence type="ECO:0000313" key="2">
    <source>
        <dbReference type="Proteomes" id="UP000886998"/>
    </source>
</evidence>
<evidence type="ECO:0000313" key="1">
    <source>
        <dbReference type="EMBL" id="GFY62379.1"/>
    </source>
</evidence>
<dbReference type="Proteomes" id="UP000886998">
    <property type="component" value="Unassembled WGS sequence"/>
</dbReference>
<comment type="caution">
    <text evidence="1">The sequence shown here is derived from an EMBL/GenBank/DDBJ whole genome shotgun (WGS) entry which is preliminary data.</text>
</comment>
<accession>A0A8X6XZU3</accession>
<gene>
    <name evidence="1" type="ORF">TNIN_162831</name>
</gene>
<keyword evidence="2" id="KW-1185">Reference proteome</keyword>
<proteinExistence type="predicted"/>
<organism evidence="1 2">
    <name type="scientific">Trichonephila inaurata madagascariensis</name>
    <dbReference type="NCBI Taxonomy" id="2747483"/>
    <lineage>
        <taxon>Eukaryota</taxon>
        <taxon>Metazoa</taxon>
        <taxon>Ecdysozoa</taxon>
        <taxon>Arthropoda</taxon>
        <taxon>Chelicerata</taxon>
        <taxon>Arachnida</taxon>
        <taxon>Araneae</taxon>
        <taxon>Araneomorphae</taxon>
        <taxon>Entelegynae</taxon>
        <taxon>Araneoidea</taxon>
        <taxon>Nephilidae</taxon>
        <taxon>Trichonephila</taxon>
        <taxon>Trichonephila inaurata</taxon>
    </lineage>
</organism>
<sequence length="27" mass="2900">MAAAIYLTGNVTFRKKFTIKALCGNAP</sequence>
<feature type="non-terminal residue" evidence="1">
    <location>
        <position position="27"/>
    </location>
</feature>
<name>A0A8X6XZU3_9ARAC</name>
<reference evidence="1" key="1">
    <citation type="submission" date="2020-08" db="EMBL/GenBank/DDBJ databases">
        <title>Multicomponent nature underlies the extraordinary mechanical properties of spider dragline silk.</title>
        <authorList>
            <person name="Kono N."/>
            <person name="Nakamura H."/>
            <person name="Mori M."/>
            <person name="Yoshida Y."/>
            <person name="Ohtoshi R."/>
            <person name="Malay A.D."/>
            <person name="Moran D.A.P."/>
            <person name="Tomita M."/>
            <person name="Numata K."/>
            <person name="Arakawa K."/>
        </authorList>
    </citation>
    <scope>NUCLEOTIDE SEQUENCE</scope>
</reference>
<protein>
    <submittedName>
        <fullName evidence="1">Uncharacterized protein</fullName>
    </submittedName>
</protein>
<dbReference type="AlphaFoldDB" id="A0A8X6XZU3"/>
<dbReference type="EMBL" id="BMAV01014180">
    <property type="protein sequence ID" value="GFY62379.1"/>
    <property type="molecule type" value="Genomic_DNA"/>
</dbReference>